<dbReference type="EMBL" id="QRYQ01000001">
    <property type="protein sequence ID" value="RGU94169.1"/>
    <property type="molecule type" value="Genomic_DNA"/>
</dbReference>
<evidence type="ECO:0000313" key="2">
    <source>
        <dbReference type="Proteomes" id="UP000265489"/>
    </source>
</evidence>
<gene>
    <name evidence="1" type="ORF">DWW32_00190</name>
</gene>
<sequence length="79" mass="9134">MPGVTNRKYANSFFKRLFENLKQIHVESIDNHPVVLSLGACFFDGKEDLSFDELYCRADSAMYESKKMDGFSATIFRKK</sequence>
<organism evidence="1 2">
    <name type="scientific">Holdemanella biformis</name>
    <dbReference type="NCBI Taxonomy" id="1735"/>
    <lineage>
        <taxon>Bacteria</taxon>
        <taxon>Bacillati</taxon>
        <taxon>Bacillota</taxon>
        <taxon>Erysipelotrichia</taxon>
        <taxon>Erysipelotrichales</taxon>
        <taxon>Erysipelotrichaceae</taxon>
        <taxon>Holdemanella</taxon>
    </lineage>
</organism>
<dbReference type="InterPro" id="IPR043128">
    <property type="entry name" value="Rev_trsase/Diguanyl_cyclase"/>
</dbReference>
<accession>A0A395WBK4</accession>
<reference evidence="1 2" key="1">
    <citation type="submission" date="2018-08" db="EMBL/GenBank/DDBJ databases">
        <title>A genome reference for cultivated species of the human gut microbiota.</title>
        <authorList>
            <person name="Zou Y."/>
            <person name="Xue W."/>
            <person name="Luo G."/>
        </authorList>
    </citation>
    <scope>NUCLEOTIDE SEQUENCE [LARGE SCALE GENOMIC DNA]</scope>
    <source>
        <strain evidence="1 2">AF15-20</strain>
    </source>
</reference>
<evidence type="ECO:0000313" key="1">
    <source>
        <dbReference type="EMBL" id="RGU94169.1"/>
    </source>
</evidence>
<dbReference type="Gene3D" id="3.30.70.270">
    <property type="match status" value="1"/>
</dbReference>
<proteinExistence type="predicted"/>
<protein>
    <submittedName>
        <fullName evidence="1">GGDEF domain-containing protein</fullName>
    </submittedName>
</protein>
<comment type="caution">
    <text evidence="1">The sequence shown here is derived from an EMBL/GenBank/DDBJ whole genome shotgun (WGS) entry which is preliminary data.</text>
</comment>
<name>A0A395WBK4_9FIRM</name>
<dbReference type="InterPro" id="IPR029787">
    <property type="entry name" value="Nucleotide_cyclase"/>
</dbReference>
<dbReference type="Proteomes" id="UP000265489">
    <property type="component" value="Unassembled WGS sequence"/>
</dbReference>
<dbReference type="SUPFAM" id="SSF55073">
    <property type="entry name" value="Nucleotide cyclase"/>
    <property type="match status" value="1"/>
</dbReference>
<dbReference type="AlphaFoldDB" id="A0A395WBK4"/>